<name>A0ABD5IWG7_9BACL</name>
<dbReference type="EMBL" id="JARTLI010000029">
    <property type="protein sequence ID" value="MED5052670.1"/>
    <property type="molecule type" value="Genomic_DNA"/>
</dbReference>
<evidence type="ECO:0000313" key="2">
    <source>
        <dbReference type="Proteomes" id="UP001339962"/>
    </source>
</evidence>
<proteinExistence type="predicted"/>
<dbReference type="RefSeq" id="WP_328218909.1">
    <property type="nucleotide sequence ID" value="NZ_JARTLI010000029.1"/>
</dbReference>
<accession>A0ABD5IWG7</accession>
<dbReference type="AlphaFoldDB" id="A0ABD5IWG7"/>
<comment type="caution">
    <text evidence="1">The sequence shown here is derived from an EMBL/GenBank/DDBJ whole genome shotgun (WGS) entry which is preliminary data.</text>
</comment>
<protein>
    <submittedName>
        <fullName evidence="1">Uncharacterized protein</fullName>
    </submittedName>
</protein>
<gene>
    <name evidence="1" type="ORF">P9850_12680</name>
</gene>
<dbReference type="Proteomes" id="UP001339962">
    <property type="component" value="Unassembled WGS sequence"/>
</dbReference>
<organism evidence="1 2">
    <name type="scientific">Anoxybacteroides rupiense</name>
    <dbReference type="NCBI Taxonomy" id="311460"/>
    <lineage>
        <taxon>Bacteria</taxon>
        <taxon>Bacillati</taxon>
        <taxon>Bacillota</taxon>
        <taxon>Bacilli</taxon>
        <taxon>Bacillales</taxon>
        <taxon>Anoxybacillaceae</taxon>
        <taxon>Anoxybacteroides</taxon>
    </lineage>
</organism>
<sequence length="68" mass="7584">MLENFMISDRHPIRDPQDAKVVGYCAGCGQEIYDGDEIIEINGEMIHENKDCAFDFCAEVGFARVAGE</sequence>
<evidence type="ECO:0000313" key="1">
    <source>
        <dbReference type="EMBL" id="MED5052670.1"/>
    </source>
</evidence>
<reference evidence="1 2" key="1">
    <citation type="submission" date="2023-03" db="EMBL/GenBank/DDBJ databases">
        <title>Bacillus Genome Sequencing.</title>
        <authorList>
            <person name="Dunlap C."/>
        </authorList>
    </citation>
    <scope>NUCLEOTIDE SEQUENCE [LARGE SCALE GENOMIC DNA]</scope>
    <source>
        <strain evidence="1 2">NRS-38</strain>
    </source>
</reference>